<accession>A0A6F8ZDZ1</accession>
<proteinExistence type="predicted"/>
<name>A0A6F8ZDZ1_9FIRM</name>
<organism evidence="2 3">
    <name type="scientific">Candidatus Hydrogenisulfobacillus filiaventi</name>
    <dbReference type="NCBI Taxonomy" id="2707344"/>
    <lineage>
        <taxon>Bacteria</taxon>
        <taxon>Bacillati</taxon>
        <taxon>Bacillota</taxon>
        <taxon>Clostridia</taxon>
        <taxon>Eubacteriales</taxon>
        <taxon>Clostridiales Family XVII. Incertae Sedis</taxon>
        <taxon>Candidatus Hydrogenisulfobacillus</taxon>
    </lineage>
</organism>
<evidence type="ECO:0000313" key="2">
    <source>
        <dbReference type="EMBL" id="CAB1127672.1"/>
    </source>
</evidence>
<protein>
    <submittedName>
        <fullName evidence="2">Uncharacterized protein</fullName>
    </submittedName>
</protein>
<dbReference type="EMBL" id="LR778114">
    <property type="protein sequence ID" value="CAB1127672.1"/>
    <property type="molecule type" value="Genomic_DNA"/>
</dbReference>
<dbReference type="Proteomes" id="UP000503399">
    <property type="component" value="Chromosome"/>
</dbReference>
<evidence type="ECO:0000256" key="1">
    <source>
        <dbReference type="SAM" id="MobiDB-lite"/>
    </source>
</evidence>
<keyword evidence="3" id="KW-1185">Reference proteome</keyword>
<gene>
    <name evidence="2" type="ORF">R50_0166</name>
</gene>
<dbReference type="AlphaFoldDB" id="A0A6F8ZDZ1"/>
<evidence type="ECO:0000313" key="3">
    <source>
        <dbReference type="Proteomes" id="UP000503399"/>
    </source>
</evidence>
<sequence length="76" mass="8022">MGITACGHVLWSKQPVEKEQGSIASGIRRFYSVLSGMGRRVRNACQTGATARIRRPPPPSPAAGAGDGSLERARST</sequence>
<dbReference type="KEGG" id="hfv:R50_0166"/>
<reference evidence="2 3" key="1">
    <citation type="submission" date="2020-02" db="EMBL/GenBank/DDBJ databases">
        <authorList>
            <person name="Hogendoorn C."/>
        </authorList>
    </citation>
    <scope>NUCLEOTIDE SEQUENCE [LARGE SCALE GENOMIC DNA]</scope>
    <source>
        <strain evidence="2">R501</strain>
    </source>
</reference>
<feature type="region of interest" description="Disordered" evidence="1">
    <location>
        <begin position="47"/>
        <end position="76"/>
    </location>
</feature>